<organism evidence="1 2">
    <name type="scientific">Macrosiphum euphorbiae</name>
    <name type="common">potato aphid</name>
    <dbReference type="NCBI Taxonomy" id="13131"/>
    <lineage>
        <taxon>Eukaryota</taxon>
        <taxon>Metazoa</taxon>
        <taxon>Ecdysozoa</taxon>
        <taxon>Arthropoda</taxon>
        <taxon>Hexapoda</taxon>
        <taxon>Insecta</taxon>
        <taxon>Pterygota</taxon>
        <taxon>Neoptera</taxon>
        <taxon>Paraneoptera</taxon>
        <taxon>Hemiptera</taxon>
        <taxon>Sternorrhyncha</taxon>
        <taxon>Aphidomorpha</taxon>
        <taxon>Aphidoidea</taxon>
        <taxon>Aphididae</taxon>
        <taxon>Macrosiphini</taxon>
        <taxon>Macrosiphum</taxon>
    </lineage>
</organism>
<dbReference type="Proteomes" id="UP001160148">
    <property type="component" value="Unassembled WGS sequence"/>
</dbReference>
<sequence length="353" mass="41137">MENQLEVIKSEKGNDLALVNTYSKHTILLKILGEHKHTLDTVEKIQLQILRENCKRKANDTISVRPSKIIRTELLKADYEVPHNYIKSVQKSMYNLRPKDYPTFPQSLNSAITQLIEMQNENRFRFKNEKYLHSNVDIFKKHICFEYLSTRLCIHKLHVDFEKAAHEAAKTMFLGIAIIGCRFHLGQAWWRKIQEHNILRTSYLIDGDELGIWLISFFGLPFLPVEKVEEGFLELMIVHRIWLSIPPLNYGQVEPSISPRTTNGAESFHKMYNGEFHSAHPPTHVVISVLMEIQAETMTKINSIARNVHSKMGSSDLKRICNVIEHFNNYKTHKNIIKYLTSIGFMYQGKKLY</sequence>
<name>A0AAV0WZF1_9HEMI</name>
<reference evidence="1 2" key="1">
    <citation type="submission" date="2023-01" db="EMBL/GenBank/DDBJ databases">
        <authorList>
            <person name="Whitehead M."/>
        </authorList>
    </citation>
    <scope>NUCLEOTIDE SEQUENCE [LARGE SCALE GENOMIC DNA]</scope>
</reference>
<evidence type="ECO:0000313" key="1">
    <source>
        <dbReference type="EMBL" id="CAI6361499.1"/>
    </source>
</evidence>
<evidence type="ECO:0000313" key="2">
    <source>
        <dbReference type="Proteomes" id="UP001160148"/>
    </source>
</evidence>
<dbReference type="AlphaFoldDB" id="A0AAV0WZF1"/>
<protein>
    <recommendedName>
        <fullName evidence="3">MULE transposase domain-containing protein</fullName>
    </recommendedName>
</protein>
<keyword evidence="2" id="KW-1185">Reference proteome</keyword>
<comment type="caution">
    <text evidence="1">The sequence shown here is derived from an EMBL/GenBank/DDBJ whole genome shotgun (WGS) entry which is preliminary data.</text>
</comment>
<evidence type="ECO:0008006" key="3">
    <source>
        <dbReference type="Google" id="ProtNLM"/>
    </source>
</evidence>
<proteinExistence type="predicted"/>
<gene>
    <name evidence="1" type="ORF">MEUPH1_LOCUS16673</name>
</gene>
<accession>A0AAV0WZF1</accession>
<dbReference type="EMBL" id="CARXXK010000003">
    <property type="protein sequence ID" value="CAI6361499.1"/>
    <property type="molecule type" value="Genomic_DNA"/>
</dbReference>